<gene>
    <name evidence="2" type="ORF">PVK06_027540</name>
</gene>
<organism evidence="2 3">
    <name type="scientific">Gossypium arboreum</name>
    <name type="common">Tree cotton</name>
    <name type="synonym">Gossypium nanking</name>
    <dbReference type="NCBI Taxonomy" id="29729"/>
    <lineage>
        <taxon>Eukaryota</taxon>
        <taxon>Viridiplantae</taxon>
        <taxon>Streptophyta</taxon>
        <taxon>Embryophyta</taxon>
        <taxon>Tracheophyta</taxon>
        <taxon>Spermatophyta</taxon>
        <taxon>Magnoliopsida</taxon>
        <taxon>eudicotyledons</taxon>
        <taxon>Gunneridae</taxon>
        <taxon>Pentapetalae</taxon>
        <taxon>rosids</taxon>
        <taxon>malvids</taxon>
        <taxon>Malvales</taxon>
        <taxon>Malvaceae</taxon>
        <taxon>Malvoideae</taxon>
        <taxon>Gossypium</taxon>
    </lineage>
</organism>
<dbReference type="InterPro" id="IPR044730">
    <property type="entry name" value="RNase_H-like_dom_plant"/>
</dbReference>
<dbReference type="CDD" id="cd06222">
    <property type="entry name" value="RNase_H_like"/>
    <property type="match status" value="1"/>
</dbReference>
<reference evidence="2 3" key="1">
    <citation type="submission" date="2023-03" db="EMBL/GenBank/DDBJ databases">
        <title>WGS of Gossypium arboreum.</title>
        <authorList>
            <person name="Yu D."/>
        </authorList>
    </citation>
    <scope>NUCLEOTIDE SEQUENCE [LARGE SCALE GENOMIC DNA]</scope>
    <source>
        <tissue evidence="2">Leaf</tissue>
    </source>
</reference>
<feature type="domain" description="RNase H type-1" evidence="1">
    <location>
        <begin position="78"/>
        <end position="199"/>
    </location>
</feature>
<accession>A0ABR0P1V1</accession>
<comment type="caution">
    <text evidence="2">The sequence shown here is derived from an EMBL/GenBank/DDBJ whole genome shotgun (WGS) entry which is preliminary data.</text>
</comment>
<name>A0ABR0P1V1_GOSAR</name>
<dbReference type="EMBL" id="JARKNE010000008">
    <property type="protein sequence ID" value="KAK5812129.1"/>
    <property type="molecule type" value="Genomic_DNA"/>
</dbReference>
<dbReference type="PANTHER" id="PTHR47074">
    <property type="entry name" value="BNAC02G40300D PROTEIN"/>
    <property type="match status" value="1"/>
</dbReference>
<proteinExistence type="predicted"/>
<dbReference type="InterPro" id="IPR052929">
    <property type="entry name" value="RNase_H-like_EbsB-rel"/>
</dbReference>
<dbReference type="Pfam" id="PF13456">
    <property type="entry name" value="RVT_3"/>
    <property type="match status" value="1"/>
</dbReference>
<dbReference type="InterPro" id="IPR036397">
    <property type="entry name" value="RNaseH_sf"/>
</dbReference>
<dbReference type="Proteomes" id="UP001358586">
    <property type="component" value="Chromosome 8"/>
</dbReference>
<dbReference type="InterPro" id="IPR002156">
    <property type="entry name" value="RNaseH_domain"/>
</dbReference>
<evidence type="ECO:0000313" key="3">
    <source>
        <dbReference type="Proteomes" id="UP001358586"/>
    </source>
</evidence>
<dbReference type="PANTHER" id="PTHR47074:SF61">
    <property type="entry name" value="RNASE H TYPE-1 DOMAIN-CONTAINING PROTEIN"/>
    <property type="match status" value="1"/>
</dbReference>
<protein>
    <recommendedName>
        <fullName evidence="1">RNase H type-1 domain-containing protein</fullName>
    </recommendedName>
</protein>
<dbReference type="SUPFAM" id="SSF53098">
    <property type="entry name" value="Ribonuclease H-like"/>
    <property type="match status" value="1"/>
</dbReference>
<evidence type="ECO:0000313" key="2">
    <source>
        <dbReference type="EMBL" id="KAK5812129.1"/>
    </source>
</evidence>
<sequence length="229" mass="26169">MPFALDDDKTRKIVIIFSAVSYDKRGLESFKALMERDIAKQTYNYISELNGIKEKRLIIQSNGSAVQERRRSWVTIYFDADFDQQAFRSASGLFVRDKEGRILASKTTIHSEIANPFVAEAHARLQAVKLGLLMGLNKLEIVGDSKTVIKKYQNTEIDKSSIGAIIRDIQHKKGKFQEIKFHFIPNIENFYAHALVKEALKRGVSHYLVGGLPDFDHQASEERRPREPD</sequence>
<dbReference type="Gene3D" id="3.30.420.10">
    <property type="entry name" value="Ribonuclease H-like superfamily/Ribonuclease H"/>
    <property type="match status" value="1"/>
</dbReference>
<dbReference type="InterPro" id="IPR012337">
    <property type="entry name" value="RNaseH-like_sf"/>
</dbReference>
<keyword evidence="3" id="KW-1185">Reference proteome</keyword>
<evidence type="ECO:0000259" key="1">
    <source>
        <dbReference type="Pfam" id="PF13456"/>
    </source>
</evidence>